<keyword evidence="1" id="KW-1133">Transmembrane helix</keyword>
<organism evidence="2 3">
    <name type="scientific">Ancylobacter novellus</name>
    <name type="common">Thiobacillus novellus</name>
    <dbReference type="NCBI Taxonomy" id="921"/>
    <lineage>
        <taxon>Bacteria</taxon>
        <taxon>Pseudomonadati</taxon>
        <taxon>Pseudomonadota</taxon>
        <taxon>Alphaproteobacteria</taxon>
        <taxon>Hyphomicrobiales</taxon>
        <taxon>Xanthobacteraceae</taxon>
        <taxon>Ancylobacter</taxon>
    </lineage>
</organism>
<feature type="transmembrane region" description="Helical" evidence="1">
    <location>
        <begin position="7"/>
        <end position="29"/>
    </location>
</feature>
<accession>A0A2W5K9J0</accession>
<reference evidence="2 3" key="1">
    <citation type="submission" date="2017-08" db="EMBL/GenBank/DDBJ databases">
        <title>Infants hospitalized years apart are colonized by the same room-sourced microbial strains.</title>
        <authorList>
            <person name="Brooks B."/>
            <person name="Olm M.R."/>
            <person name="Firek B.A."/>
            <person name="Baker R."/>
            <person name="Thomas B.C."/>
            <person name="Morowitz M.J."/>
            <person name="Banfield J.F."/>
        </authorList>
    </citation>
    <scope>NUCLEOTIDE SEQUENCE [LARGE SCALE GENOMIC DNA]</scope>
    <source>
        <strain evidence="2">S2_005_003_R2_43</strain>
    </source>
</reference>
<keyword evidence="1" id="KW-0472">Membrane</keyword>
<comment type="caution">
    <text evidence="2">The sequence shown here is derived from an EMBL/GenBank/DDBJ whole genome shotgun (WGS) entry which is preliminary data.</text>
</comment>
<protein>
    <submittedName>
        <fullName evidence="2">Uncharacterized protein</fullName>
    </submittedName>
</protein>
<feature type="transmembrane region" description="Helical" evidence="1">
    <location>
        <begin position="35"/>
        <end position="56"/>
    </location>
</feature>
<sequence length="59" mass="6243">MQQIARNVLGLLGAVALMAVLAIAAFIVARSNPTISVGWFFAAAGVSYTMIILLVLHKE</sequence>
<keyword evidence="1" id="KW-0812">Transmembrane</keyword>
<dbReference type="AlphaFoldDB" id="A0A2W5K9J0"/>
<evidence type="ECO:0000313" key="3">
    <source>
        <dbReference type="Proteomes" id="UP000249577"/>
    </source>
</evidence>
<evidence type="ECO:0000256" key="1">
    <source>
        <dbReference type="SAM" id="Phobius"/>
    </source>
</evidence>
<name>A0A2W5K9J0_ANCNO</name>
<evidence type="ECO:0000313" key="2">
    <source>
        <dbReference type="EMBL" id="PZQ13551.1"/>
    </source>
</evidence>
<dbReference type="Proteomes" id="UP000249577">
    <property type="component" value="Unassembled WGS sequence"/>
</dbReference>
<dbReference type="EMBL" id="QFPN01000007">
    <property type="protein sequence ID" value="PZQ13551.1"/>
    <property type="molecule type" value="Genomic_DNA"/>
</dbReference>
<proteinExistence type="predicted"/>
<gene>
    <name evidence="2" type="ORF">DI565_13465</name>
</gene>